<organism evidence="4">
    <name type="scientific">Diabrotica virgifera virgifera</name>
    <name type="common">western corn rootworm</name>
    <dbReference type="NCBI Taxonomy" id="50390"/>
    <lineage>
        <taxon>Eukaryota</taxon>
        <taxon>Metazoa</taxon>
        <taxon>Ecdysozoa</taxon>
        <taxon>Arthropoda</taxon>
        <taxon>Hexapoda</taxon>
        <taxon>Insecta</taxon>
        <taxon>Pterygota</taxon>
        <taxon>Neoptera</taxon>
        <taxon>Endopterygota</taxon>
        <taxon>Coleoptera</taxon>
        <taxon>Polyphaga</taxon>
        <taxon>Cucujiformia</taxon>
        <taxon>Chrysomeloidea</taxon>
        <taxon>Chrysomelidae</taxon>
        <taxon>Galerucinae</taxon>
        <taxon>Diabroticina</taxon>
        <taxon>Diabroticites</taxon>
        <taxon>Diabrotica</taxon>
    </lineage>
</organism>
<dbReference type="KEGG" id="dvv:114331176"/>
<dbReference type="GO" id="GO:0031012">
    <property type="term" value="C:extracellular matrix"/>
    <property type="evidence" value="ECO:0007669"/>
    <property type="project" value="TreeGrafter"/>
</dbReference>
<dbReference type="InParanoid" id="A0A6P7FK13"/>
<dbReference type="GO" id="GO:0042302">
    <property type="term" value="F:structural constituent of cuticle"/>
    <property type="evidence" value="ECO:0007669"/>
    <property type="project" value="UniProtKB-UniRule"/>
</dbReference>
<evidence type="ECO:0000256" key="2">
    <source>
        <dbReference type="PROSITE-ProRule" id="PRU00497"/>
    </source>
</evidence>
<evidence type="ECO:0000256" key="1">
    <source>
        <dbReference type="ARBA" id="ARBA00022460"/>
    </source>
</evidence>
<evidence type="ECO:0000256" key="3">
    <source>
        <dbReference type="SAM" id="SignalP"/>
    </source>
</evidence>
<feature type="chain" id="PRO_5028065987" evidence="3">
    <location>
        <begin position="18"/>
        <end position="408"/>
    </location>
</feature>
<dbReference type="RefSeq" id="XP_028136474.1">
    <property type="nucleotide sequence ID" value="XM_028280673.1"/>
</dbReference>
<keyword evidence="3" id="KW-0732">Signal</keyword>
<protein>
    <submittedName>
        <fullName evidence="4">Cuticle protein-like</fullName>
    </submittedName>
</protein>
<name>A0A6P7FK13_DIAVI</name>
<keyword evidence="1 2" id="KW-0193">Cuticle</keyword>
<gene>
    <name evidence="4" type="primary">LOC114331176</name>
</gene>
<dbReference type="AlphaFoldDB" id="A0A6P7FK13"/>
<sequence length="408" mass="42871">MAFKFISFLALVAATQAGVLSPHHSYSDAPSVSYSSVSTPEVSYGGPSYAKAAAPVHYAAAPAIQAAAPVSYSAPVAYAAPAIKVAAPVYKVAKQVITQDYSTPAHYDFSYGVEDPHTGDVKSQHETREGDVVKGSYSLIEADGTKRIVEYTVDGHSGFNAVVHREPAAHPVKAIAPVAAKFVAPVGYAQPVVKAVAPVAYAQPVLKAVTPVAYAQPVLNAVAPVAYAQPIVKASYASPSTPAHYDFSYGVEDPHTGDVKSQHETREGDVVKGSYSLIEADGTKRVVEYTVDGHSGFNAVVHREPAAHPVKAVAPVAAKIVAPVAYAQPVVKAVATVAYSQPLLKAVTPIAYAQHIVKASYTSPLVAKVPALNKVTYSITPVLLKSPTLVFLVQKYMLLLPTTTTKTM</sequence>
<dbReference type="InterPro" id="IPR000618">
    <property type="entry name" value="Insect_cuticle"/>
</dbReference>
<dbReference type="PANTHER" id="PTHR12236">
    <property type="entry name" value="STRUCTURAL CONTITUENT OF CUTICLE"/>
    <property type="match status" value="1"/>
</dbReference>
<accession>A0A6P7FK13</accession>
<dbReference type="GO" id="GO:0005615">
    <property type="term" value="C:extracellular space"/>
    <property type="evidence" value="ECO:0007669"/>
    <property type="project" value="TreeGrafter"/>
</dbReference>
<dbReference type="OrthoDB" id="6778751at2759"/>
<proteinExistence type="predicted"/>
<dbReference type="Pfam" id="PF00379">
    <property type="entry name" value="Chitin_bind_4"/>
    <property type="match status" value="2"/>
</dbReference>
<dbReference type="InterPro" id="IPR051217">
    <property type="entry name" value="Insect_Cuticle_Struc_Prot"/>
</dbReference>
<feature type="signal peptide" evidence="3">
    <location>
        <begin position="1"/>
        <end position="17"/>
    </location>
</feature>
<reference evidence="4" key="1">
    <citation type="submission" date="2025-08" db="UniProtKB">
        <authorList>
            <consortium name="RefSeq"/>
        </authorList>
    </citation>
    <scope>IDENTIFICATION</scope>
    <source>
        <tissue evidence="4">Whole insect</tissue>
    </source>
</reference>
<dbReference type="PROSITE" id="PS51155">
    <property type="entry name" value="CHIT_BIND_RR_2"/>
    <property type="match status" value="2"/>
</dbReference>
<dbReference type="PANTHER" id="PTHR12236:SF75">
    <property type="entry name" value="CUTICULAR PROTEIN 62BB, ISOFORM A"/>
    <property type="match status" value="1"/>
</dbReference>
<dbReference type="PRINTS" id="PR00947">
    <property type="entry name" value="CUTICLE"/>
</dbReference>
<evidence type="ECO:0000313" key="4">
    <source>
        <dbReference type="RefSeq" id="XP_028136474.1"/>
    </source>
</evidence>